<sequence length="88" mass="9666">MDPSSGIYDPACGEDGYNGHTILTAFHTCHIQVYYNKTGVTGGVSRWGGFWGIIDDDLCVDNGEYIDCQCSQNLCNSHLCAHCDFPLQ</sequence>
<organism evidence="1 2">
    <name type="scientific">Meganyctiphanes norvegica</name>
    <name type="common">Northern krill</name>
    <name type="synonym">Thysanopoda norvegica</name>
    <dbReference type="NCBI Taxonomy" id="48144"/>
    <lineage>
        <taxon>Eukaryota</taxon>
        <taxon>Metazoa</taxon>
        <taxon>Ecdysozoa</taxon>
        <taxon>Arthropoda</taxon>
        <taxon>Crustacea</taxon>
        <taxon>Multicrustacea</taxon>
        <taxon>Malacostraca</taxon>
        <taxon>Eumalacostraca</taxon>
        <taxon>Eucarida</taxon>
        <taxon>Euphausiacea</taxon>
        <taxon>Euphausiidae</taxon>
        <taxon>Meganyctiphanes</taxon>
    </lineage>
</organism>
<evidence type="ECO:0000313" key="2">
    <source>
        <dbReference type="Proteomes" id="UP001497623"/>
    </source>
</evidence>
<keyword evidence="2" id="KW-1185">Reference proteome</keyword>
<reference evidence="1 2" key="1">
    <citation type="submission" date="2024-05" db="EMBL/GenBank/DDBJ databases">
        <authorList>
            <person name="Wallberg A."/>
        </authorList>
    </citation>
    <scope>NUCLEOTIDE SEQUENCE [LARGE SCALE GENOMIC DNA]</scope>
</reference>
<protein>
    <submittedName>
        <fullName evidence="1">Uncharacterized protein</fullName>
    </submittedName>
</protein>
<proteinExistence type="predicted"/>
<gene>
    <name evidence="1" type="ORF">MNOR_LOCUS22327</name>
</gene>
<dbReference type="AlphaFoldDB" id="A0AAV2R9V9"/>
<comment type="caution">
    <text evidence="1">The sequence shown here is derived from an EMBL/GenBank/DDBJ whole genome shotgun (WGS) entry which is preliminary data.</text>
</comment>
<name>A0AAV2R9V9_MEGNR</name>
<dbReference type="EMBL" id="CAXKWB010018700">
    <property type="protein sequence ID" value="CAL4121156.1"/>
    <property type="molecule type" value="Genomic_DNA"/>
</dbReference>
<accession>A0AAV2R9V9</accession>
<evidence type="ECO:0000313" key="1">
    <source>
        <dbReference type="EMBL" id="CAL4121156.1"/>
    </source>
</evidence>
<dbReference type="Proteomes" id="UP001497623">
    <property type="component" value="Unassembled WGS sequence"/>
</dbReference>